<gene>
    <name evidence="2" type="ORF">D6C90_09966</name>
</gene>
<evidence type="ECO:0000313" key="3">
    <source>
        <dbReference type="Proteomes" id="UP000310121"/>
    </source>
</evidence>
<organism evidence="2 3">
    <name type="scientific">Aureobasidium pullulans</name>
    <name type="common">Black yeast</name>
    <name type="synonym">Pullularia pullulans</name>
    <dbReference type="NCBI Taxonomy" id="5580"/>
    <lineage>
        <taxon>Eukaryota</taxon>
        <taxon>Fungi</taxon>
        <taxon>Dikarya</taxon>
        <taxon>Ascomycota</taxon>
        <taxon>Pezizomycotina</taxon>
        <taxon>Dothideomycetes</taxon>
        <taxon>Dothideomycetidae</taxon>
        <taxon>Dothideales</taxon>
        <taxon>Saccotheciaceae</taxon>
        <taxon>Aureobasidium</taxon>
    </lineage>
</organism>
<sequence length="237" mass="26251">MDCSESANGCLLRKSKLGAARSSTRTNTTGTADAGQLQTKDEDQTQAQIQAPSSSKVSPETSGGAMCALRSNDIKVNDHKSPSATPKIALLLPQKPPVPQKLLRQSQKRKYQQNLEFPQKQEAQQRSQIRQLPPILQPHAAGVKGPTDASNSPSFINPAKVIKPDNAQQERFSRFSEEQNRTLELRSERILGKLKLKTLTEPITLQMNNPEEYVSHLIGDVIFKKRMNALDTLESQL</sequence>
<evidence type="ECO:0000313" key="2">
    <source>
        <dbReference type="EMBL" id="THZ16704.1"/>
    </source>
</evidence>
<protein>
    <submittedName>
        <fullName evidence="2">Uncharacterized protein</fullName>
    </submittedName>
</protein>
<feature type="compositionally biased region" description="Polar residues" evidence="1">
    <location>
        <begin position="21"/>
        <end position="31"/>
    </location>
</feature>
<feature type="region of interest" description="Disordered" evidence="1">
    <location>
        <begin position="94"/>
        <end position="127"/>
    </location>
</feature>
<feature type="compositionally biased region" description="Polar residues" evidence="1">
    <location>
        <begin position="45"/>
        <end position="61"/>
    </location>
</feature>
<feature type="region of interest" description="Disordered" evidence="1">
    <location>
        <begin position="18"/>
        <end position="65"/>
    </location>
</feature>
<dbReference type="EMBL" id="QZBN01001817">
    <property type="protein sequence ID" value="THZ16704.1"/>
    <property type="molecule type" value="Genomic_DNA"/>
</dbReference>
<comment type="caution">
    <text evidence="2">The sequence shown here is derived from an EMBL/GenBank/DDBJ whole genome shotgun (WGS) entry which is preliminary data.</text>
</comment>
<accession>A0A4S9SXL0</accession>
<feature type="compositionally biased region" description="Polar residues" evidence="1">
    <location>
        <begin position="112"/>
        <end position="127"/>
    </location>
</feature>
<reference evidence="2 3" key="1">
    <citation type="submission" date="2018-10" db="EMBL/GenBank/DDBJ databases">
        <title>Fifty Aureobasidium pullulans genomes reveal a recombining polyextremotolerant generalist.</title>
        <authorList>
            <person name="Gostincar C."/>
            <person name="Turk M."/>
            <person name="Zajc J."/>
            <person name="Gunde-Cimerman N."/>
        </authorList>
    </citation>
    <scope>NUCLEOTIDE SEQUENCE [LARGE SCALE GENOMIC DNA]</scope>
    <source>
        <strain evidence="2 3">EXF-3844</strain>
    </source>
</reference>
<dbReference type="AlphaFoldDB" id="A0A4S9SXL0"/>
<evidence type="ECO:0000256" key="1">
    <source>
        <dbReference type="SAM" id="MobiDB-lite"/>
    </source>
</evidence>
<name>A0A4S9SXL0_AURPU</name>
<proteinExistence type="predicted"/>
<dbReference type="Proteomes" id="UP000310121">
    <property type="component" value="Unassembled WGS sequence"/>
</dbReference>